<dbReference type="WBParaSite" id="HPLM_0002134401-mRNA-1">
    <property type="protein sequence ID" value="HPLM_0002134401-mRNA-1"/>
    <property type="gene ID" value="HPLM_0002134401"/>
</dbReference>
<evidence type="ECO:0000256" key="4">
    <source>
        <dbReference type="SAM" id="SignalP"/>
    </source>
</evidence>
<name>A0A0N4XAE9_HAEPC</name>
<feature type="chain" id="PRO_5043124486" evidence="4">
    <location>
        <begin position="23"/>
        <end position="239"/>
    </location>
</feature>
<organism evidence="8">
    <name type="scientific">Haemonchus placei</name>
    <name type="common">Barber's pole worm</name>
    <dbReference type="NCBI Taxonomy" id="6290"/>
    <lineage>
        <taxon>Eukaryota</taxon>
        <taxon>Metazoa</taxon>
        <taxon>Ecdysozoa</taxon>
        <taxon>Nematoda</taxon>
        <taxon>Chromadorea</taxon>
        <taxon>Rhabditida</taxon>
        <taxon>Rhabditina</taxon>
        <taxon>Rhabditomorpha</taxon>
        <taxon>Strongyloidea</taxon>
        <taxon>Trichostrongylidae</taxon>
        <taxon>Haemonchus</taxon>
    </lineage>
</organism>
<evidence type="ECO:0000256" key="3">
    <source>
        <dbReference type="SAM" id="MobiDB-lite"/>
    </source>
</evidence>
<evidence type="ECO:0000259" key="5">
    <source>
        <dbReference type="PROSITE" id="PS50003"/>
    </source>
</evidence>
<dbReference type="InterPro" id="IPR051282">
    <property type="entry name" value="Arf-GAP_GTPase_ANK_PH"/>
</dbReference>
<dbReference type="PANTHER" id="PTHR45819:SF5">
    <property type="entry name" value="CENTAURIN-GAMMA-1A"/>
    <property type="match status" value="1"/>
</dbReference>
<dbReference type="GO" id="GO:0005096">
    <property type="term" value="F:GTPase activator activity"/>
    <property type="evidence" value="ECO:0007669"/>
    <property type="project" value="TreeGrafter"/>
</dbReference>
<dbReference type="InterPro" id="IPR011993">
    <property type="entry name" value="PH-like_dom_sf"/>
</dbReference>
<protein>
    <submittedName>
        <fullName evidence="8">PH domain-containing protein</fullName>
    </submittedName>
</protein>
<feature type="compositionally biased region" description="Basic and acidic residues" evidence="3">
    <location>
        <begin position="167"/>
        <end position="176"/>
    </location>
</feature>
<evidence type="ECO:0000256" key="2">
    <source>
        <dbReference type="ARBA" id="ARBA00023043"/>
    </source>
</evidence>
<dbReference type="SUPFAM" id="SSF50729">
    <property type="entry name" value="PH domain-like"/>
    <property type="match status" value="1"/>
</dbReference>
<keyword evidence="2" id="KW-0040">ANK repeat</keyword>
<keyword evidence="1" id="KW-0863">Zinc-finger</keyword>
<feature type="region of interest" description="Disordered" evidence="3">
    <location>
        <begin position="33"/>
        <end position="52"/>
    </location>
</feature>
<feature type="domain" description="PH" evidence="5">
    <location>
        <begin position="188"/>
        <end position="239"/>
    </location>
</feature>
<accession>A0A0N4XAE9</accession>
<dbReference type="Gene3D" id="2.30.29.30">
    <property type="entry name" value="Pleckstrin-homology domain (PH domain)/Phosphotyrosine-binding domain (PTB)"/>
    <property type="match status" value="1"/>
</dbReference>
<feature type="region of interest" description="Disordered" evidence="3">
    <location>
        <begin position="140"/>
        <end position="188"/>
    </location>
</feature>
<keyword evidence="7" id="KW-1185">Reference proteome</keyword>
<feature type="compositionally biased region" description="Low complexity" evidence="3">
    <location>
        <begin position="37"/>
        <end position="47"/>
    </location>
</feature>
<evidence type="ECO:0000256" key="1">
    <source>
        <dbReference type="ARBA" id="ARBA00022771"/>
    </source>
</evidence>
<evidence type="ECO:0000313" key="8">
    <source>
        <dbReference type="WBParaSite" id="HPLM_0002134401-mRNA-1"/>
    </source>
</evidence>
<dbReference type="STRING" id="6290.A0A0N4XAE9"/>
<sequence>MIVFSAVSLLKMIFFLLGIACCKIIQQRLRSSFGGSTRTPTPTTPATADKRDYQDSRFVHNVLYGPVPGQKNAYHQRSISSAPLAEQFLSSASRKSHVHQREPAGVLSGVHTRSSAALLDPGGDLGPIGVGLDAHSLASASTSHLPTPSSTPTTQRKNRRISNIFQRPKDNEEKNKAQNVNLGGGREIPIKEGTMHKRSTKGALNREWKKKYVCLYGDGRLTYHHTQKDYRDKPNHGKE</sequence>
<dbReference type="PANTHER" id="PTHR45819">
    <property type="entry name" value="CENTAURIN-GAMMA-1A"/>
    <property type="match status" value="1"/>
</dbReference>
<reference evidence="8" key="1">
    <citation type="submission" date="2017-02" db="UniProtKB">
        <authorList>
            <consortium name="WormBaseParasite"/>
        </authorList>
    </citation>
    <scope>IDENTIFICATION</scope>
</reference>
<proteinExistence type="predicted"/>
<dbReference type="PROSITE" id="PS50003">
    <property type="entry name" value="PH_DOMAIN"/>
    <property type="match status" value="1"/>
</dbReference>
<gene>
    <name evidence="6" type="ORF">HPLM_LOCUS21333</name>
</gene>
<dbReference type="GO" id="GO:0003924">
    <property type="term" value="F:GTPase activity"/>
    <property type="evidence" value="ECO:0007669"/>
    <property type="project" value="TreeGrafter"/>
</dbReference>
<keyword evidence="1" id="KW-0862">Zinc</keyword>
<dbReference type="AlphaFoldDB" id="A0A0N4XAE9"/>
<feature type="compositionally biased region" description="Low complexity" evidence="3">
    <location>
        <begin position="140"/>
        <end position="154"/>
    </location>
</feature>
<dbReference type="GO" id="GO:0008270">
    <property type="term" value="F:zinc ion binding"/>
    <property type="evidence" value="ECO:0007669"/>
    <property type="project" value="UniProtKB-KW"/>
</dbReference>
<dbReference type="OrthoDB" id="5853422at2759"/>
<reference evidence="6 7" key="2">
    <citation type="submission" date="2018-11" db="EMBL/GenBank/DDBJ databases">
        <authorList>
            <consortium name="Pathogen Informatics"/>
        </authorList>
    </citation>
    <scope>NUCLEOTIDE SEQUENCE [LARGE SCALE GENOMIC DNA]</scope>
    <source>
        <strain evidence="6 7">MHpl1</strain>
    </source>
</reference>
<evidence type="ECO:0000313" key="7">
    <source>
        <dbReference type="Proteomes" id="UP000268014"/>
    </source>
</evidence>
<dbReference type="InterPro" id="IPR001849">
    <property type="entry name" value="PH_domain"/>
</dbReference>
<feature type="signal peptide" evidence="4">
    <location>
        <begin position="1"/>
        <end position="22"/>
    </location>
</feature>
<dbReference type="EMBL" id="UZAF01023282">
    <property type="protein sequence ID" value="VDO89293.1"/>
    <property type="molecule type" value="Genomic_DNA"/>
</dbReference>
<keyword evidence="4" id="KW-0732">Signal</keyword>
<keyword evidence="1" id="KW-0479">Metal-binding</keyword>
<dbReference type="Proteomes" id="UP000268014">
    <property type="component" value="Unassembled WGS sequence"/>
</dbReference>
<evidence type="ECO:0000313" key="6">
    <source>
        <dbReference type="EMBL" id="VDO89293.1"/>
    </source>
</evidence>